<evidence type="ECO:0000256" key="3">
    <source>
        <dbReference type="ARBA" id="ARBA00004964"/>
    </source>
</evidence>
<dbReference type="Gene3D" id="3.20.20.80">
    <property type="entry name" value="Glycosidases"/>
    <property type="match status" value="1"/>
</dbReference>
<comment type="pathway">
    <text evidence="3">Glycan biosynthesis; glycogen biosynthesis.</text>
</comment>
<dbReference type="PANTHER" id="PTHR43651:SF3">
    <property type="entry name" value="1,4-ALPHA-GLUCAN-BRANCHING ENZYME"/>
    <property type="match status" value="1"/>
</dbReference>
<dbReference type="PIRSF" id="PIRSF000463">
    <property type="entry name" value="GlgB"/>
    <property type="match status" value="1"/>
</dbReference>
<keyword evidence="8" id="KW-0808">Transferase</keyword>
<evidence type="ECO:0000256" key="7">
    <source>
        <dbReference type="ARBA" id="ARBA00022676"/>
    </source>
</evidence>
<evidence type="ECO:0000256" key="12">
    <source>
        <dbReference type="PIRSR" id="PIRSR000463-1"/>
    </source>
</evidence>
<gene>
    <name evidence="14" type="primary">glgB</name>
    <name evidence="14" type="ORF">H8S23_06320</name>
</gene>
<comment type="function">
    <text evidence="2">Catalyzes the formation of the alpha-1,6-glucosidic linkages in glycogen by scission of a 1,4-alpha-linked oligosaccharide from growing alpha-1,4-glucan chains and the subsequent attachment of the oligosaccharide to the alpha-1,6 position.</text>
</comment>
<feature type="active site" description="Proton donor" evidence="12">
    <location>
        <position position="339"/>
    </location>
</feature>
<dbReference type="InterPro" id="IPR006048">
    <property type="entry name" value="A-amylase/branching_C"/>
</dbReference>
<dbReference type="InterPro" id="IPR017853">
    <property type="entry name" value="GH"/>
</dbReference>
<dbReference type="GO" id="GO:0043169">
    <property type="term" value="F:cation binding"/>
    <property type="evidence" value="ECO:0007669"/>
    <property type="project" value="InterPro"/>
</dbReference>
<dbReference type="AlphaFoldDB" id="A0A923I6C9"/>
<evidence type="ECO:0000256" key="1">
    <source>
        <dbReference type="ARBA" id="ARBA00000826"/>
    </source>
</evidence>
<dbReference type="CDD" id="cd11322">
    <property type="entry name" value="AmyAc_Glg_BE"/>
    <property type="match status" value="1"/>
</dbReference>
<dbReference type="SMART" id="SM00642">
    <property type="entry name" value="Aamy"/>
    <property type="match status" value="1"/>
</dbReference>
<evidence type="ECO:0000256" key="4">
    <source>
        <dbReference type="ARBA" id="ARBA00009000"/>
    </source>
</evidence>
<dbReference type="InterPro" id="IPR044143">
    <property type="entry name" value="GlgB_N_E_set_prok"/>
</dbReference>
<comment type="catalytic activity">
    <reaction evidence="1">
        <text>Transfers a segment of a (1-&gt;4)-alpha-D-glucan chain to a primary hydroxy group in a similar glucan chain.</text>
        <dbReference type="EC" id="2.4.1.18"/>
    </reaction>
</comment>
<dbReference type="PANTHER" id="PTHR43651">
    <property type="entry name" value="1,4-ALPHA-GLUCAN-BRANCHING ENZYME"/>
    <property type="match status" value="1"/>
</dbReference>
<evidence type="ECO:0000256" key="8">
    <source>
        <dbReference type="ARBA" id="ARBA00022679"/>
    </source>
</evidence>
<dbReference type="Gene3D" id="2.60.40.10">
    <property type="entry name" value="Immunoglobulins"/>
    <property type="match status" value="1"/>
</dbReference>
<dbReference type="GO" id="GO:0005829">
    <property type="term" value="C:cytosol"/>
    <property type="evidence" value="ECO:0007669"/>
    <property type="project" value="TreeGrafter"/>
</dbReference>
<reference evidence="14" key="1">
    <citation type="submission" date="2020-08" db="EMBL/GenBank/DDBJ databases">
        <title>Genome public.</title>
        <authorList>
            <person name="Liu C."/>
            <person name="Sun Q."/>
        </authorList>
    </citation>
    <scope>NUCLEOTIDE SEQUENCE</scope>
    <source>
        <strain evidence="14">BX8</strain>
    </source>
</reference>
<dbReference type="NCBIfam" id="TIGR01515">
    <property type="entry name" value="branching_enzym"/>
    <property type="match status" value="1"/>
</dbReference>
<organism evidence="14 15">
    <name type="scientific">Anaerofilum hominis</name>
    <dbReference type="NCBI Taxonomy" id="2763016"/>
    <lineage>
        <taxon>Bacteria</taxon>
        <taxon>Bacillati</taxon>
        <taxon>Bacillota</taxon>
        <taxon>Clostridia</taxon>
        <taxon>Eubacteriales</taxon>
        <taxon>Oscillospiraceae</taxon>
        <taxon>Anaerofilum</taxon>
    </lineage>
</organism>
<dbReference type="CDD" id="cd02855">
    <property type="entry name" value="E_set_GBE_prok_N"/>
    <property type="match status" value="1"/>
</dbReference>
<dbReference type="SUPFAM" id="SSF51445">
    <property type="entry name" value="(Trans)glycosidases"/>
    <property type="match status" value="1"/>
</dbReference>
<feature type="domain" description="Glycosyl hydrolase family 13 catalytic" evidence="13">
    <location>
        <begin position="140"/>
        <end position="480"/>
    </location>
</feature>
<keyword evidence="10" id="KW-0119">Carbohydrate metabolism</keyword>
<sequence length="612" mass="67889">MDLAKERADFLAGRSFTAWRWLGGRFAPGAEGAVFRVYAPGARAVGLIAGWNGWAPAPMARDADGFWTLTDPAAEEGGLYKYRILGADGRTVDRADPFALCTELRPGCASRLIRLSPTRAAAGWRPAPGRGYDRPMNIYELHAGSWRRRADGGWLFYGELAEPLIPYLQRHGFTHVELLPLAEHPFDGSWGYQVSGYFSATSRYGDPRGLQYLIDELHRADIGVLMDFVPVHFVADDFGLHRFDGTPLYEYDHPDIAQSAWGSCNFDYYKPVVRSFLQSAADLWLSFYHCDGLRMDAVSNALYWQGDPSRGVNAGGVEFLRGLNSGLHRRHPGAVLTAEDSSTFLKVTAPVEYGGLGFDYKWDMGWMHDTLDFFAAPPEVRGRLRGQLAFSMQYFSSELYLLPLSHDEVVHGKKTILDKLPGGYEEKFAQCRALFAYMFCHPGKKLSFMGNELGQFREWDEDRELDWNLLEYPMHAAFDRCFAALGQLYLEHPALWDGEYDPKNWTALNTEDPEVFAFSRTGGGERLLFALNLSGALKQEAGVAWRGSAPLRELLNTDDERFGGGGRVNGPLIPAYGGVVLQLAPFAAAVFAKSGPSAGRAAPAEAGPDARS</sequence>
<dbReference type="InterPro" id="IPR013783">
    <property type="entry name" value="Ig-like_fold"/>
</dbReference>
<dbReference type="GO" id="GO:0003844">
    <property type="term" value="F:1,4-alpha-glucan branching enzyme activity"/>
    <property type="evidence" value="ECO:0007669"/>
    <property type="project" value="UniProtKB-UniRule"/>
</dbReference>
<dbReference type="InterPro" id="IPR037439">
    <property type="entry name" value="Branching_enzy"/>
</dbReference>
<dbReference type="InterPro" id="IPR006047">
    <property type="entry name" value="GH13_cat_dom"/>
</dbReference>
<evidence type="ECO:0000256" key="9">
    <source>
        <dbReference type="ARBA" id="ARBA00023056"/>
    </source>
</evidence>
<dbReference type="Pfam" id="PF02922">
    <property type="entry name" value="CBM_48"/>
    <property type="match status" value="1"/>
</dbReference>
<evidence type="ECO:0000259" key="13">
    <source>
        <dbReference type="SMART" id="SM00642"/>
    </source>
</evidence>
<dbReference type="GO" id="GO:0005978">
    <property type="term" value="P:glycogen biosynthetic process"/>
    <property type="evidence" value="ECO:0007669"/>
    <property type="project" value="UniProtKB-UniRule"/>
</dbReference>
<keyword evidence="15" id="KW-1185">Reference proteome</keyword>
<keyword evidence="7" id="KW-0328">Glycosyltransferase</keyword>
<dbReference type="EMBL" id="JACONZ010000002">
    <property type="protein sequence ID" value="MBC5581116.1"/>
    <property type="molecule type" value="Genomic_DNA"/>
</dbReference>
<dbReference type="EC" id="2.4.1.18" evidence="5 11"/>
<keyword evidence="6" id="KW-0321">Glycogen metabolism</keyword>
<dbReference type="Gene3D" id="2.60.40.1180">
    <property type="entry name" value="Golgi alpha-mannosidase II"/>
    <property type="match status" value="1"/>
</dbReference>
<evidence type="ECO:0000313" key="14">
    <source>
        <dbReference type="EMBL" id="MBC5581116.1"/>
    </source>
</evidence>
<dbReference type="Pfam" id="PF02806">
    <property type="entry name" value="Alpha-amylase_C"/>
    <property type="match status" value="1"/>
</dbReference>
<dbReference type="Pfam" id="PF00128">
    <property type="entry name" value="Alpha-amylase"/>
    <property type="match status" value="1"/>
</dbReference>
<protein>
    <recommendedName>
        <fullName evidence="5 11">1,4-alpha-glucan branching enzyme</fullName>
        <ecNumber evidence="5 11">2.4.1.18</ecNumber>
    </recommendedName>
</protein>
<evidence type="ECO:0000313" key="15">
    <source>
        <dbReference type="Proteomes" id="UP000659630"/>
    </source>
</evidence>
<evidence type="ECO:0000256" key="6">
    <source>
        <dbReference type="ARBA" id="ARBA00022600"/>
    </source>
</evidence>
<dbReference type="InterPro" id="IPR013780">
    <property type="entry name" value="Glyco_hydro_b"/>
</dbReference>
<comment type="similarity">
    <text evidence="4">Belongs to the glycosyl hydrolase 13 family. GlgB subfamily.</text>
</comment>
<accession>A0A923I6C9</accession>
<dbReference type="NCBIfam" id="NF008967">
    <property type="entry name" value="PRK12313.1"/>
    <property type="match status" value="1"/>
</dbReference>
<evidence type="ECO:0000256" key="2">
    <source>
        <dbReference type="ARBA" id="ARBA00002953"/>
    </source>
</evidence>
<evidence type="ECO:0000256" key="11">
    <source>
        <dbReference type="NCBIfam" id="TIGR01515"/>
    </source>
</evidence>
<name>A0A923I6C9_9FIRM</name>
<comment type="caution">
    <text evidence="14">The sequence shown here is derived from an EMBL/GenBank/DDBJ whole genome shotgun (WGS) entry which is preliminary data.</text>
</comment>
<dbReference type="InterPro" id="IPR006407">
    <property type="entry name" value="GlgB"/>
</dbReference>
<proteinExistence type="inferred from homology"/>
<evidence type="ECO:0000256" key="10">
    <source>
        <dbReference type="ARBA" id="ARBA00023277"/>
    </source>
</evidence>
<evidence type="ECO:0000256" key="5">
    <source>
        <dbReference type="ARBA" id="ARBA00012541"/>
    </source>
</evidence>
<feature type="active site" description="Nucleophile" evidence="12">
    <location>
        <position position="296"/>
    </location>
</feature>
<keyword evidence="9" id="KW-0320">Glycogen biosynthesis</keyword>
<dbReference type="SUPFAM" id="SSF51011">
    <property type="entry name" value="Glycosyl hydrolase domain"/>
    <property type="match status" value="1"/>
</dbReference>
<dbReference type="Proteomes" id="UP000659630">
    <property type="component" value="Unassembled WGS sequence"/>
</dbReference>
<dbReference type="InterPro" id="IPR004193">
    <property type="entry name" value="Glyco_hydro_13_N"/>
</dbReference>
<dbReference type="GO" id="GO:0004553">
    <property type="term" value="F:hydrolase activity, hydrolyzing O-glycosyl compounds"/>
    <property type="evidence" value="ECO:0007669"/>
    <property type="project" value="InterPro"/>
</dbReference>